<comment type="caution">
    <text evidence="5">The sequence shown here is derived from an EMBL/GenBank/DDBJ whole genome shotgun (WGS) entry which is preliminary data.</text>
</comment>
<evidence type="ECO:0000256" key="1">
    <source>
        <dbReference type="ARBA" id="ARBA00023224"/>
    </source>
</evidence>
<dbReference type="Gene3D" id="1.10.287.950">
    <property type="entry name" value="Methyl-accepting chemotaxis protein"/>
    <property type="match status" value="1"/>
</dbReference>
<dbReference type="AlphaFoldDB" id="A0AAW7ZEF3"/>
<sequence length="277" mass="30118">MKMLIGQDLLDAFIKVSPYLNSLILQDVAVGVYDIEQVLAYQSGESLDTHERVGDPITPGGAVFQSIRDRVPKMVEVGPEVYGVPFKAYCVPVFNEDNQVIGAVAMGTSLDNQKKLELAINQFHSSFINVNGNIQAITDGASYVSNISEQLTEGVDEAIKELNHSDEILNTIKKISDQTKLLGLNAAIEAARAGEQGKGFTIVADEIRKLSNVTANSVIQVGETLKNIKESVTNMSELVNTSTNIGNKQTVATKEIQDNLRNLSRTIDELKGLVKIL</sequence>
<dbReference type="SMART" id="SM00283">
    <property type="entry name" value="MA"/>
    <property type="match status" value="1"/>
</dbReference>
<keyword evidence="6" id="KW-1185">Reference proteome</keyword>
<dbReference type="Proteomes" id="UP001172911">
    <property type="component" value="Unassembled WGS sequence"/>
</dbReference>
<name>A0AAW7ZEF3_9FIRM</name>
<dbReference type="PANTHER" id="PTHR32089:SF112">
    <property type="entry name" value="LYSOZYME-LIKE PROTEIN-RELATED"/>
    <property type="match status" value="1"/>
</dbReference>
<comment type="similarity">
    <text evidence="2">Belongs to the methyl-accepting chemotaxis (MCP) protein family.</text>
</comment>
<dbReference type="GO" id="GO:0004888">
    <property type="term" value="F:transmembrane signaling receptor activity"/>
    <property type="evidence" value="ECO:0007669"/>
    <property type="project" value="InterPro"/>
</dbReference>
<evidence type="ECO:0000256" key="2">
    <source>
        <dbReference type="ARBA" id="ARBA00029447"/>
    </source>
</evidence>
<evidence type="ECO:0000313" key="5">
    <source>
        <dbReference type="EMBL" id="MDO7787644.1"/>
    </source>
</evidence>
<keyword evidence="1 3" id="KW-0807">Transducer</keyword>
<evidence type="ECO:0000259" key="4">
    <source>
        <dbReference type="PROSITE" id="PS50111"/>
    </source>
</evidence>
<dbReference type="PRINTS" id="PR00260">
    <property type="entry name" value="CHEMTRNSDUCR"/>
</dbReference>
<evidence type="ECO:0000313" key="6">
    <source>
        <dbReference type="Proteomes" id="UP001172911"/>
    </source>
</evidence>
<dbReference type="GO" id="GO:0016020">
    <property type="term" value="C:membrane"/>
    <property type="evidence" value="ECO:0007669"/>
    <property type="project" value="InterPro"/>
</dbReference>
<dbReference type="GO" id="GO:0006935">
    <property type="term" value="P:chemotaxis"/>
    <property type="evidence" value="ECO:0007669"/>
    <property type="project" value="InterPro"/>
</dbReference>
<accession>A0AAW7ZEF3</accession>
<reference evidence="5" key="2">
    <citation type="submission" date="2023-03" db="EMBL/GenBank/DDBJ databases">
        <authorList>
            <person name="Zhang Z."/>
        </authorList>
    </citation>
    <scope>NUCLEOTIDE SEQUENCE</scope>
    <source>
        <strain evidence="5">DSA</strain>
    </source>
</reference>
<dbReference type="SUPFAM" id="SSF58104">
    <property type="entry name" value="Methyl-accepting chemotaxis protein (MCP) signaling domain"/>
    <property type="match status" value="1"/>
</dbReference>
<dbReference type="InterPro" id="IPR004090">
    <property type="entry name" value="Chemotax_Me-accpt_rcpt"/>
</dbReference>
<dbReference type="InterPro" id="IPR004089">
    <property type="entry name" value="MCPsignal_dom"/>
</dbReference>
<organism evidence="5 6">
    <name type="scientific">Desulforamulus aquiferis</name>
    <dbReference type="NCBI Taxonomy" id="1397668"/>
    <lineage>
        <taxon>Bacteria</taxon>
        <taxon>Bacillati</taxon>
        <taxon>Bacillota</taxon>
        <taxon>Clostridia</taxon>
        <taxon>Eubacteriales</taxon>
        <taxon>Peptococcaceae</taxon>
        <taxon>Desulforamulus</taxon>
    </lineage>
</organism>
<dbReference type="EMBL" id="JARPTC010000014">
    <property type="protein sequence ID" value="MDO7787644.1"/>
    <property type="molecule type" value="Genomic_DNA"/>
</dbReference>
<protein>
    <submittedName>
        <fullName evidence="5">Methyl-accepting chemotaxis protein</fullName>
    </submittedName>
</protein>
<dbReference type="GO" id="GO:0007165">
    <property type="term" value="P:signal transduction"/>
    <property type="evidence" value="ECO:0007669"/>
    <property type="project" value="UniProtKB-KW"/>
</dbReference>
<dbReference type="RefSeq" id="WP_304542841.1">
    <property type="nucleotide sequence ID" value="NZ_JARPTC010000014.1"/>
</dbReference>
<evidence type="ECO:0000256" key="3">
    <source>
        <dbReference type="PROSITE-ProRule" id="PRU00284"/>
    </source>
</evidence>
<proteinExistence type="inferred from homology"/>
<dbReference type="SUPFAM" id="SSF103190">
    <property type="entry name" value="Sensory domain-like"/>
    <property type="match status" value="1"/>
</dbReference>
<gene>
    <name evidence="5" type="ORF">P6N53_10480</name>
</gene>
<reference evidence="5" key="1">
    <citation type="journal article" date="2023" name="J. Hazard. Mater.">
        <title>Anaerobic biodegradation of pyrene and benzo[a]pyrene by a new sulfate-reducing Desulforamulus aquiferis strain DSA.</title>
        <authorList>
            <person name="Zhang Z."/>
            <person name="Sun J."/>
            <person name="Gong X."/>
            <person name="Wang C."/>
            <person name="Wang H."/>
        </authorList>
    </citation>
    <scope>NUCLEOTIDE SEQUENCE</scope>
    <source>
        <strain evidence="5">DSA</strain>
    </source>
</reference>
<dbReference type="PANTHER" id="PTHR32089">
    <property type="entry name" value="METHYL-ACCEPTING CHEMOTAXIS PROTEIN MCPB"/>
    <property type="match status" value="1"/>
</dbReference>
<dbReference type="InterPro" id="IPR029151">
    <property type="entry name" value="Sensor-like_sf"/>
</dbReference>
<dbReference type="Pfam" id="PF00015">
    <property type="entry name" value="MCPsignal"/>
    <property type="match status" value="1"/>
</dbReference>
<feature type="domain" description="Methyl-accepting transducer" evidence="4">
    <location>
        <begin position="132"/>
        <end position="277"/>
    </location>
</feature>
<dbReference type="PROSITE" id="PS50111">
    <property type="entry name" value="CHEMOTAXIS_TRANSDUC_2"/>
    <property type="match status" value="1"/>
</dbReference>